<evidence type="ECO:0000313" key="2">
    <source>
        <dbReference type="Proteomes" id="UP001240678"/>
    </source>
</evidence>
<proteinExistence type="predicted"/>
<name>A0AAJ0E0W4_9PEZI</name>
<dbReference type="GeneID" id="85338146"/>
<dbReference type="EMBL" id="MOOE01000006">
    <property type="protein sequence ID" value="KAK1528596.1"/>
    <property type="molecule type" value="Genomic_DNA"/>
</dbReference>
<dbReference type="Proteomes" id="UP001240678">
    <property type="component" value="Unassembled WGS sequence"/>
</dbReference>
<sequence>MNKCWFVLEQSFYTAPVYTNTSRAGGQTESGNLRLGDVVPSPDNIYPVLTQGTLPFFGREMRITQTQLGEFKWDQTHERQDGANAGAGAPVAAAAGATLSAEISAEFKRTMKTWANFNTLDTEVVQPSNTYIDQVIAHSDVQNYIEQHKIWPLDRWTVYVVIGLMIARAGGSIGGSKLNSQAFHSDIDLDIAGAANLKIGDTHKNSTETHMSAQIQGDRVWAVRFAKVHKGLLRRKWMQTEETAGAALDGDEEGEEQVQEVLEREGLGKAVVTECTTAFGGTETWSFVTMVPDATHDA</sequence>
<evidence type="ECO:0000313" key="1">
    <source>
        <dbReference type="EMBL" id="KAK1528596.1"/>
    </source>
</evidence>
<accession>A0AAJ0E0W4</accession>
<dbReference type="RefSeq" id="XP_060314299.1">
    <property type="nucleotide sequence ID" value="XM_060454599.1"/>
</dbReference>
<protein>
    <submittedName>
        <fullName evidence="1">Uncharacterized protein</fullName>
    </submittedName>
</protein>
<dbReference type="AlphaFoldDB" id="A0AAJ0E0W4"/>
<keyword evidence="2" id="KW-1185">Reference proteome</keyword>
<reference evidence="1 2" key="1">
    <citation type="submission" date="2016-10" db="EMBL/GenBank/DDBJ databases">
        <title>The genome sequence of Colletotrichum fioriniae PJ7.</title>
        <authorList>
            <person name="Baroncelli R."/>
        </authorList>
    </citation>
    <scope>NUCLEOTIDE SEQUENCE [LARGE SCALE GENOMIC DNA]</scope>
    <source>
        <strain evidence="1 2">IMI 309622</strain>
    </source>
</reference>
<gene>
    <name evidence="1" type="ORF">CCOS01_06430</name>
</gene>
<organism evidence="1 2">
    <name type="scientific">Colletotrichum costaricense</name>
    <dbReference type="NCBI Taxonomy" id="1209916"/>
    <lineage>
        <taxon>Eukaryota</taxon>
        <taxon>Fungi</taxon>
        <taxon>Dikarya</taxon>
        <taxon>Ascomycota</taxon>
        <taxon>Pezizomycotina</taxon>
        <taxon>Sordariomycetes</taxon>
        <taxon>Hypocreomycetidae</taxon>
        <taxon>Glomerellales</taxon>
        <taxon>Glomerellaceae</taxon>
        <taxon>Colletotrichum</taxon>
        <taxon>Colletotrichum acutatum species complex</taxon>
    </lineage>
</organism>
<comment type="caution">
    <text evidence="1">The sequence shown here is derived from an EMBL/GenBank/DDBJ whole genome shotgun (WGS) entry which is preliminary data.</text>
</comment>